<dbReference type="AlphaFoldDB" id="A0A392QLX9"/>
<proteinExistence type="predicted"/>
<organism evidence="1 2">
    <name type="scientific">Trifolium medium</name>
    <dbReference type="NCBI Taxonomy" id="97028"/>
    <lineage>
        <taxon>Eukaryota</taxon>
        <taxon>Viridiplantae</taxon>
        <taxon>Streptophyta</taxon>
        <taxon>Embryophyta</taxon>
        <taxon>Tracheophyta</taxon>
        <taxon>Spermatophyta</taxon>
        <taxon>Magnoliopsida</taxon>
        <taxon>eudicotyledons</taxon>
        <taxon>Gunneridae</taxon>
        <taxon>Pentapetalae</taxon>
        <taxon>rosids</taxon>
        <taxon>fabids</taxon>
        <taxon>Fabales</taxon>
        <taxon>Fabaceae</taxon>
        <taxon>Papilionoideae</taxon>
        <taxon>50 kb inversion clade</taxon>
        <taxon>NPAAA clade</taxon>
        <taxon>Hologalegina</taxon>
        <taxon>IRL clade</taxon>
        <taxon>Trifolieae</taxon>
        <taxon>Trifolium</taxon>
    </lineage>
</organism>
<comment type="caution">
    <text evidence="1">The sequence shown here is derived from an EMBL/GenBank/DDBJ whole genome shotgun (WGS) entry which is preliminary data.</text>
</comment>
<protein>
    <submittedName>
        <fullName evidence="1">Zinc finger MYM-type protein</fullName>
    </submittedName>
</protein>
<keyword evidence="2" id="KW-1185">Reference proteome</keyword>
<evidence type="ECO:0000313" key="2">
    <source>
        <dbReference type="Proteomes" id="UP000265520"/>
    </source>
</evidence>
<dbReference type="EMBL" id="LXQA010144466">
    <property type="protein sequence ID" value="MCI24947.1"/>
    <property type="molecule type" value="Genomic_DNA"/>
</dbReference>
<feature type="non-terminal residue" evidence="1">
    <location>
        <position position="58"/>
    </location>
</feature>
<sequence>MTLPVSAATTERSSSAMKTFKTMLKNMMEDEFLADGMLVYIERDIAQGFPFGSIAADF</sequence>
<accession>A0A392QLX9</accession>
<evidence type="ECO:0000313" key="1">
    <source>
        <dbReference type="EMBL" id="MCI24947.1"/>
    </source>
</evidence>
<dbReference type="Proteomes" id="UP000265520">
    <property type="component" value="Unassembled WGS sequence"/>
</dbReference>
<reference evidence="1 2" key="1">
    <citation type="journal article" date="2018" name="Front. Plant Sci.">
        <title>Red Clover (Trifolium pratense) and Zigzag Clover (T. medium) - A Picture of Genomic Similarities and Differences.</title>
        <authorList>
            <person name="Dluhosova J."/>
            <person name="Istvanek J."/>
            <person name="Nedelnik J."/>
            <person name="Repkova J."/>
        </authorList>
    </citation>
    <scope>NUCLEOTIDE SEQUENCE [LARGE SCALE GENOMIC DNA]</scope>
    <source>
        <strain evidence="2">cv. 10/8</strain>
        <tissue evidence="1">Leaf</tissue>
    </source>
</reference>
<dbReference type="PANTHER" id="PTHR45749">
    <property type="match status" value="1"/>
</dbReference>
<name>A0A392QLX9_9FABA</name>
<dbReference type="PANTHER" id="PTHR45749:SF37">
    <property type="entry name" value="OS05G0311600 PROTEIN"/>
    <property type="match status" value="1"/>
</dbReference>